<dbReference type="GO" id="GO:0008191">
    <property type="term" value="F:metalloendopeptidase inhibitor activity"/>
    <property type="evidence" value="ECO:0000318"/>
    <property type="project" value="GO_Central"/>
</dbReference>
<dbReference type="OrthoDB" id="5792739at2759"/>
<name>A0A454XJQ3_PRIPA</name>
<dbReference type="PANTHER" id="PTHR11844">
    <property type="entry name" value="METALLOPROTEASE INHIBITOR"/>
    <property type="match status" value="1"/>
</dbReference>
<dbReference type="PANTHER" id="PTHR11844:SF29">
    <property type="entry name" value="METALLOPROTEINASE INHIBITOR TAG-225-RELATED"/>
    <property type="match status" value="1"/>
</dbReference>
<evidence type="ECO:0000256" key="1">
    <source>
        <dbReference type="ARBA" id="ARBA00004613"/>
    </source>
</evidence>
<keyword evidence="4" id="KW-1185">Reference proteome</keyword>
<evidence type="ECO:0000313" key="3">
    <source>
        <dbReference type="EnsemblMetazoa" id="PPA41794.1"/>
    </source>
</evidence>
<accession>A0A454XJQ3</accession>
<dbReference type="Pfam" id="PF00965">
    <property type="entry name" value="TIMP"/>
    <property type="match status" value="1"/>
</dbReference>
<reference evidence="3" key="2">
    <citation type="submission" date="2022-06" db="UniProtKB">
        <authorList>
            <consortium name="EnsemblMetazoa"/>
        </authorList>
    </citation>
    <scope>IDENTIFICATION</scope>
    <source>
        <strain evidence="3">PS312</strain>
    </source>
</reference>
<sequence>MKLLMKRSQEAYCDAEWVSHISLIHQEVLELEGDGNINNVRYSVEHIDVFKKPASMDALTEDVYGSTLGDLMLEEGKQYLLCGKYFDGKLSCTSYGQVKPEGIDGLVAEWNQIPAEFIEEMKTYEP</sequence>
<dbReference type="Proteomes" id="UP000005239">
    <property type="component" value="Unassembled WGS sequence"/>
</dbReference>
<comment type="subcellular location">
    <subcellularLocation>
        <location evidence="1">Secreted</location>
    </subcellularLocation>
</comment>
<organism evidence="3 4">
    <name type="scientific">Pristionchus pacificus</name>
    <name type="common">Parasitic nematode worm</name>
    <dbReference type="NCBI Taxonomy" id="54126"/>
    <lineage>
        <taxon>Eukaryota</taxon>
        <taxon>Metazoa</taxon>
        <taxon>Ecdysozoa</taxon>
        <taxon>Nematoda</taxon>
        <taxon>Chromadorea</taxon>
        <taxon>Rhabditida</taxon>
        <taxon>Rhabditina</taxon>
        <taxon>Diplogasteromorpha</taxon>
        <taxon>Diplogasteroidea</taxon>
        <taxon>Neodiplogasteridae</taxon>
        <taxon>Pristionchus</taxon>
    </lineage>
</organism>
<evidence type="ECO:0000256" key="2">
    <source>
        <dbReference type="ARBA" id="ARBA00022525"/>
    </source>
</evidence>
<proteinExistence type="predicted"/>
<dbReference type="GO" id="GO:0051045">
    <property type="term" value="P:negative regulation of membrane protein ectodomain proteolysis"/>
    <property type="evidence" value="ECO:0000318"/>
    <property type="project" value="GO_Central"/>
</dbReference>
<keyword evidence="2" id="KW-0964">Secreted</keyword>
<evidence type="ECO:0000313" key="4">
    <source>
        <dbReference type="Proteomes" id="UP000005239"/>
    </source>
</evidence>
<dbReference type="EnsemblMetazoa" id="PPA41794.1">
    <property type="protein sequence ID" value="PPA41794.1"/>
    <property type="gene ID" value="WBGene00280163"/>
</dbReference>
<dbReference type="FunFam" id="2.40.50.120:FF:000024">
    <property type="entry name" value="Putative metalloproteinase inhibitor tag-225"/>
    <property type="match status" value="1"/>
</dbReference>
<reference evidence="4" key="1">
    <citation type="journal article" date="2008" name="Nat. Genet.">
        <title>The Pristionchus pacificus genome provides a unique perspective on nematode lifestyle and parasitism.</title>
        <authorList>
            <person name="Dieterich C."/>
            <person name="Clifton S.W."/>
            <person name="Schuster L.N."/>
            <person name="Chinwalla A."/>
            <person name="Delehaunty K."/>
            <person name="Dinkelacker I."/>
            <person name="Fulton L."/>
            <person name="Fulton R."/>
            <person name="Godfrey J."/>
            <person name="Minx P."/>
            <person name="Mitreva M."/>
            <person name="Roeseler W."/>
            <person name="Tian H."/>
            <person name="Witte H."/>
            <person name="Yang S.P."/>
            <person name="Wilson R.K."/>
            <person name="Sommer R.J."/>
        </authorList>
    </citation>
    <scope>NUCLEOTIDE SEQUENCE [LARGE SCALE GENOMIC DNA]</scope>
    <source>
        <strain evidence="4">PS312</strain>
    </source>
</reference>
<dbReference type="AlphaFoldDB" id="A0A454XJQ3"/>
<dbReference type="Gene3D" id="2.40.50.120">
    <property type="match status" value="1"/>
</dbReference>
<dbReference type="InterPro" id="IPR008993">
    <property type="entry name" value="TIMP-like_OB-fold"/>
</dbReference>
<dbReference type="InterPro" id="IPR001820">
    <property type="entry name" value="TIMP"/>
</dbReference>
<gene>
    <name evidence="3" type="primary">WBGene00280163</name>
</gene>
<dbReference type="SUPFAM" id="SSF50242">
    <property type="entry name" value="TIMP-like"/>
    <property type="match status" value="1"/>
</dbReference>
<dbReference type="GO" id="GO:0031012">
    <property type="term" value="C:extracellular matrix"/>
    <property type="evidence" value="ECO:0000318"/>
    <property type="project" value="GO_Central"/>
</dbReference>
<protein>
    <submittedName>
        <fullName evidence="3">Uncharacterized protein</fullName>
    </submittedName>
</protein>
<dbReference type="GO" id="GO:0005615">
    <property type="term" value="C:extracellular space"/>
    <property type="evidence" value="ECO:0000318"/>
    <property type="project" value="GO_Central"/>
</dbReference>
<accession>A0A8R1UW72</accession>